<dbReference type="GO" id="GO:0043190">
    <property type="term" value="C:ATP-binding cassette (ABC) transporter complex"/>
    <property type="evidence" value="ECO:0007669"/>
    <property type="project" value="TreeGrafter"/>
</dbReference>
<reference evidence="7 8" key="1">
    <citation type="submission" date="2017-05" db="EMBL/GenBank/DDBJ databases">
        <title>The complete genome sequence of Deinococcus ficus isolated from the rhizosphere of the Ficus religiosa L. in Taiwan.</title>
        <authorList>
            <person name="Wu K.-M."/>
            <person name="Liao T.-L."/>
            <person name="Liu Y.-M."/>
            <person name="Young C.-C."/>
            <person name="Tsai S.-F."/>
        </authorList>
    </citation>
    <scope>NUCLEOTIDE SEQUENCE [LARGE SCALE GENOMIC DNA]</scope>
    <source>
        <strain evidence="7 8">CC-FR2-10</strain>
    </source>
</reference>
<accession>A0A221SW73</accession>
<dbReference type="EMBL" id="CP021081">
    <property type="protein sequence ID" value="ASN80861.1"/>
    <property type="molecule type" value="Genomic_DNA"/>
</dbReference>
<keyword evidence="2" id="KW-1003">Cell membrane</keyword>
<name>A0A221SW73_9DEIO</name>
<protein>
    <submittedName>
        <fullName evidence="7">Permease</fullName>
    </submittedName>
</protein>
<feature type="transmembrane region" description="Helical" evidence="6">
    <location>
        <begin position="333"/>
        <end position="355"/>
    </location>
</feature>
<proteinExistence type="predicted"/>
<dbReference type="PANTHER" id="PTHR33529">
    <property type="entry name" value="SLR0882 PROTEIN-RELATED"/>
    <property type="match status" value="1"/>
</dbReference>
<feature type="transmembrane region" description="Helical" evidence="6">
    <location>
        <begin position="62"/>
        <end position="80"/>
    </location>
</feature>
<organism evidence="7 8">
    <name type="scientific">Deinococcus ficus</name>
    <dbReference type="NCBI Taxonomy" id="317577"/>
    <lineage>
        <taxon>Bacteria</taxon>
        <taxon>Thermotogati</taxon>
        <taxon>Deinococcota</taxon>
        <taxon>Deinococci</taxon>
        <taxon>Deinococcales</taxon>
        <taxon>Deinococcaceae</taxon>
        <taxon>Deinococcus</taxon>
    </lineage>
</organism>
<dbReference type="Pfam" id="PF03739">
    <property type="entry name" value="LptF_LptG"/>
    <property type="match status" value="1"/>
</dbReference>
<dbReference type="InterPro" id="IPR005495">
    <property type="entry name" value="LptG/LptF_permease"/>
</dbReference>
<evidence type="ECO:0000256" key="1">
    <source>
        <dbReference type="ARBA" id="ARBA00004651"/>
    </source>
</evidence>
<dbReference type="STRING" id="317577.GCA_000419625_02421"/>
<sequence>MSRLARYVTAELIPPLLAGTLLFTAILSFGYFFVSSQWLSGVPVGLIARWIAYQLPDTLVKVFPMAVVLMTVVAFGRMSTERELIAVQSGGVSLGRAARPVAVVAALVTALALWLSLWVAPKANVETRGLYWDALTGAGLSQLAGKTVDLGGNLTLAMKGYDPKTRQMQGVRVEKWTPDNHRRGTIILADSGTFEASRLTLKGYGVYTVNYGAVPALARVPDTDPLALRAALNEVFTSVVVPAQASDTLNVDTGLSRKETLAKYADAIGADAEGWPQLITKLTAPGVPAAERQEARVNLNRKLALPFANLVLALAALPFALRFGRTLGVSLGIALLIAVAYYLLFFVGLTLASQLPGLPELGVWLANLVFAVSGLWLLRRT</sequence>
<evidence type="ECO:0000256" key="6">
    <source>
        <dbReference type="SAM" id="Phobius"/>
    </source>
</evidence>
<keyword evidence="5 6" id="KW-0472">Membrane</keyword>
<feature type="transmembrane region" description="Helical" evidence="6">
    <location>
        <begin position="303"/>
        <end position="321"/>
    </location>
</feature>
<keyword evidence="8" id="KW-1185">Reference proteome</keyword>
<dbReference type="GO" id="GO:0015920">
    <property type="term" value="P:lipopolysaccharide transport"/>
    <property type="evidence" value="ECO:0007669"/>
    <property type="project" value="TreeGrafter"/>
</dbReference>
<gene>
    <name evidence="7" type="ORF">DFI_07485</name>
</gene>
<dbReference type="RefSeq" id="WP_027461629.1">
    <property type="nucleotide sequence ID" value="NZ_CP021081.1"/>
</dbReference>
<dbReference type="KEGG" id="dfc:DFI_07485"/>
<comment type="subcellular location">
    <subcellularLocation>
        <location evidence="1">Cell membrane</location>
        <topology evidence="1">Multi-pass membrane protein</topology>
    </subcellularLocation>
</comment>
<feature type="transmembrane region" description="Helical" evidence="6">
    <location>
        <begin position="361"/>
        <end position="378"/>
    </location>
</feature>
<evidence type="ECO:0000256" key="3">
    <source>
        <dbReference type="ARBA" id="ARBA00022692"/>
    </source>
</evidence>
<dbReference type="Proteomes" id="UP000259030">
    <property type="component" value="Chromosome"/>
</dbReference>
<evidence type="ECO:0000256" key="5">
    <source>
        <dbReference type="ARBA" id="ARBA00023136"/>
    </source>
</evidence>
<dbReference type="AlphaFoldDB" id="A0A221SW73"/>
<keyword evidence="4 6" id="KW-1133">Transmembrane helix</keyword>
<evidence type="ECO:0000256" key="2">
    <source>
        <dbReference type="ARBA" id="ARBA00022475"/>
    </source>
</evidence>
<keyword evidence="3 6" id="KW-0812">Transmembrane</keyword>
<evidence type="ECO:0000313" key="8">
    <source>
        <dbReference type="Proteomes" id="UP000259030"/>
    </source>
</evidence>
<feature type="transmembrane region" description="Helical" evidence="6">
    <location>
        <begin position="101"/>
        <end position="120"/>
    </location>
</feature>
<feature type="transmembrane region" description="Helical" evidence="6">
    <location>
        <begin position="12"/>
        <end position="34"/>
    </location>
</feature>
<evidence type="ECO:0000256" key="4">
    <source>
        <dbReference type="ARBA" id="ARBA00022989"/>
    </source>
</evidence>
<evidence type="ECO:0000313" key="7">
    <source>
        <dbReference type="EMBL" id="ASN80861.1"/>
    </source>
</evidence>
<dbReference type="PANTHER" id="PTHR33529:SF2">
    <property type="entry name" value="LIPOPOLYSACCHARIDE EXPORT SYSTEM PERMEASE PROTEIN LPTG"/>
    <property type="match status" value="1"/>
</dbReference>